<dbReference type="EMBL" id="JBHTLJ010000001">
    <property type="protein sequence ID" value="MFD1161348.1"/>
    <property type="molecule type" value="Genomic_DNA"/>
</dbReference>
<dbReference type="PANTHER" id="PTHR34068">
    <property type="entry name" value="UPF0145 PROTEIN YBJQ"/>
    <property type="match status" value="1"/>
</dbReference>
<dbReference type="SUPFAM" id="SSF117782">
    <property type="entry name" value="YbjQ-like"/>
    <property type="match status" value="1"/>
</dbReference>
<evidence type="ECO:0000313" key="2">
    <source>
        <dbReference type="EMBL" id="MFD1161348.1"/>
    </source>
</evidence>
<gene>
    <name evidence="2" type="ORF">ACFQ2E_02895</name>
</gene>
<dbReference type="Gene3D" id="3.30.110.70">
    <property type="entry name" value="Hypothetical protein apc22750. Chain B"/>
    <property type="match status" value="1"/>
</dbReference>
<organism evidence="2 3">
    <name type="scientific">Hwangdonia seohaensis</name>
    <dbReference type="NCBI Taxonomy" id="1240727"/>
    <lineage>
        <taxon>Bacteria</taxon>
        <taxon>Pseudomonadati</taxon>
        <taxon>Bacteroidota</taxon>
        <taxon>Flavobacteriia</taxon>
        <taxon>Flavobacteriales</taxon>
        <taxon>Flavobacteriaceae</taxon>
        <taxon>Hwangdonia</taxon>
    </lineage>
</organism>
<comment type="similarity">
    <text evidence="1">Belongs to the UPF0145 family.</text>
</comment>
<protein>
    <submittedName>
        <fullName evidence="2">YbjQ family protein</fullName>
    </submittedName>
</protein>
<proteinExistence type="inferred from homology"/>
<keyword evidence="3" id="KW-1185">Reference proteome</keyword>
<comment type="caution">
    <text evidence="2">The sequence shown here is derived from an EMBL/GenBank/DDBJ whole genome shotgun (WGS) entry which is preliminary data.</text>
</comment>
<evidence type="ECO:0000313" key="3">
    <source>
        <dbReference type="Proteomes" id="UP001597163"/>
    </source>
</evidence>
<dbReference type="InterPro" id="IPR002765">
    <property type="entry name" value="UPF0145_YbjQ-like"/>
</dbReference>
<name>A0ABW3R8D1_9FLAO</name>
<sequence>MILTTTNTIEGHSIQDYLGIVTGISVNMPKATFSFKMEKYYQSYEVKINDVKEDAFQKLRDNAIKLKANAVVGIRVDVETSPTSGLIFVSITGTAVKAV</sequence>
<dbReference type="Proteomes" id="UP001597163">
    <property type="component" value="Unassembled WGS sequence"/>
</dbReference>
<dbReference type="InterPro" id="IPR035439">
    <property type="entry name" value="UPF0145_dom_sf"/>
</dbReference>
<dbReference type="PANTHER" id="PTHR34068:SF1">
    <property type="entry name" value="UPF0145 PROTEIN YBJQ"/>
    <property type="match status" value="1"/>
</dbReference>
<dbReference type="RefSeq" id="WP_311936097.1">
    <property type="nucleotide sequence ID" value="NZ_JAVSCK010000001.1"/>
</dbReference>
<reference evidence="3" key="1">
    <citation type="journal article" date="2019" name="Int. J. Syst. Evol. Microbiol.">
        <title>The Global Catalogue of Microorganisms (GCM) 10K type strain sequencing project: providing services to taxonomists for standard genome sequencing and annotation.</title>
        <authorList>
            <consortium name="The Broad Institute Genomics Platform"/>
            <consortium name="The Broad Institute Genome Sequencing Center for Infectious Disease"/>
            <person name="Wu L."/>
            <person name="Ma J."/>
        </authorList>
    </citation>
    <scope>NUCLEOTIDE SEQUENCE [LARGE SCALE GENOMIC DNA]</scope>
    <source>
        <strain evidence="3">CCUG 63246</strain>
    </source>
</reference>
<evidence type="ECO:0000256" key="1">
    <source>
        <dbReference type="ARBA" id="ARBA00010751"/>
    </source>
</evidence>
<dbReference type="Pfam" id="PF01906">
    <property type="entry name" value="YbjQ_1"/>
    <property type="match status" value="1"/>
</dbReference>
<accession>A0ABW3R8D1</accession>